<proteinExistence type="predicted"/>
<dbReference type="InterPro" id="IPR038717">
    <property type="entry name" value="Tc1-like_DDE_dom"/>
</dbReference>
<dbReference type="OrthoDB" id="2428500at2759"/>
<dbReference type="InterPro" id="IPR036397">
    <property type="entry name" value="RNaseH_sf"/>
</dbReference>
<evidence type="ECO:0000313" key="2">
    <source>
        <dbReference type="EMBL" id="KAF7720591.1"/>
    </source>
</evidence>
<feature type="domain" description="Tc1-like transposase DDE" evidence="1">
    <location>
        <begin position="198"/>
        <end position="237"/>
    </location>
</feature>
<keyword evidence="3" id="KW-1185">Reference proteome</keyword>
<dbReference type="Gene3D" id="3.30.420.10">
    <property type="entry name" value="Ribonuclease H-like superfamily/Ribonuclease H"/>
    <property type="match status" value="1"/>
</dbReference>
<dbReference type="GO" id="GO:0003676">
    <property type="term" value="F:nucleic acid binding"/>
    <property type="evidence" value="ECO:0007669"/>
    <property type="project" value="InterPro"/>
</dbReference>
<evidence type="ECO:0000313" key="3">
    <source>
        <dbReference type="Proteomes" id="UP000605846"/>
    </source>
</evidence>
<comment type="caution">
    <text evidence="2">The sequence shown here is derived from an EMBL/GenBank/DDBJ whole genome shotgun (WGS) entry which is preliminary data.</text>
</comment>
<accession>A0A8H7BID6</accession>
<dbReference type="Pfam" id="PF13358">
    <property type="entry name" value="DDE_3"/>
    <property type="match status" value="1"/>
</dbReference>
<gene>
    <name evidence="2" type="ORF">EC973_007275</name>
</gene>
<evidence type="ECO:0000259" key="1">
    <source>
        <dbReference type="Pfam" id="PF13358"/>
    </source>
</evidence>
<dbReference type="AlphaFoldDB" id="A0A8H7BID6"/>
<protein>
    <recommendedName>
        <fullName evidence="1">Tc1-like transposase DDE domain-containing protein</fullName>
    </recommendedName>
</protein>
<name>A0A8H7BID6_9FUNG</name>
<reference evidence="2" key="1">
    <citation type="submission" date="2020-01" db="EMBL/GenBank/DDBJ databases">
        <title>Genome Sequencing of Three Apophysomyces-Like Fungal Strains Confirms a Novel Fungal Genus in the Mucoromycota with divergent Burkholderia-like Endosymbiotic Bacteria.</title>
        <authorList>
            <person name="Stajich J.E."/>
            <person name="Macias A.M."/>
            <person name="Carter-House D."/>
            <person name="Lovett B."/>
            <person name="Kasson L.R."/>
            <person name="Berry K."/>
            <person name="Grigoriev I."/>
            <person name="Chang Y."/>
            <person name="Spatafora J."/>
            <person name="Kasson M.T."/>
        </authorList>
    </citation>
    <scope>NUCLEOTIDE SEQUENCE</scope>
    <source>
        <strain evidence="2">NRRL A-21654</strain>
    </source>
</reference>
<dbReference type="EMBL" id="JABAYA010000511">
    <property type="protein sequence ID" value="KAF7720591.1"/>
    <property type="molecule type" value="Genomic_DNA"/>
</dbReference>
<dbReference type="Proteomes" id="UP000605846">
    <property type="component" value="Unassembled WGS sequence"/>
</dbReference>
<sequence length="273" mass="30630">MTEIGAMTVASSLSELHSFASLKNLDMLSNIGHCFWNHCNATDANPNVESTSIDDGFVIPISNFYALIDKSRNKARVLIPPHIPHSTTHDMNKKTDFYGFDDNAVQTIERLVGKTVTMVGGKGGVYGCLNTLIKKATAKQSKKKKRNTGAATAKGKTTTTWIRWTSWKSTLNSNATIWLWTTRTNKSIKTIELSLTERGYNCVYLPPYSPELNPIEQFWSKLKYTIKREELLDVDTLFSRISEACNMVTHKDLHGYIRHSISCFDDCLNGAPI</sequence>
<organism evidence="2 3">
    <name type="scientific">Apophysomyces ossiformis</name>
    <dbReference type="NCBI Taxonomy" id="679940"/>
    <lineage>
        <taxon>Eukaryota</taxon>
        <taxon>Fungi</taxon>
        <taxon>Fungi incertae sedis</taxon>
        <taxon>Mucoromycota</taxon>
        <taxon>Mucoromycotina</taxon>
        <taxon>Mucoromycetes</taxon>
        <taxon>Mucorales</taxon>
        <taxon>Mucorineae</taxon>
        <taxon>Mucoraceae</taxon>
        <taxon>Apophysomyces</taxon>
    </lineage>
</organism>